<proteinExistence type="predicted"/>
<feature type="transmembrane region" description="Helical" evidence="5">
    <location>
        <begin position="26"/>
        <end position="50"/>
    </location>
</feature>
<accession>A0A6B8VRM5</accession>
<feature type="transmembrane region" description="Helical" evidence="5">
    <location>
        <begin position="100"/>
        <end position="120"/>
    </location>
</feature>
<evidence type="ECO:0000256" key="5">
    <source>
        <dbReference type="SAM" id="Phobius"/>
    </source>
</evidence>
<evidence type="ECO:0000256" key="3">
    <source>
        <dbReference type="ARBA" id="ARBA00022989"/>
    </source>
</evidence>
<evidence type="ECO:0000256" key="4">
    <source>
        <dbReference type="ARBA" id="ARBA00023136"/>
    </source>
</evidence>
<organism evidence="7 8">
    <name type="scientific">Corynebacterium kalinowskii</name>
    <dbReference type="NCBI Taxonomy" id="2675216"/>
    <lineage>
        <taxon>Bacteria</taxon>
        <taxon>Bacillati</taxon>
        <taxon>Actinomycetota</taxon>
        <taxon>Actinomycetes</taxon>
        <taxon>Mycobacteriales</taxon>
        <taxon>Corynebacteriaceae</taxon>
        <taxon>Corynebacterium</taxon>
    </lineage>
</organism>
<name>A0A6B8VRM5_9CORY</name>
<dbReference type="SUPFAM" id="SSF144091">
    <property type="entry name" value="Rhomboid-like"/>
    <property type="match status" value="1"/>
</dbReference>
<comment type="subcellular location">
    <subcellularLocation>
        <location evidence="1">Membrane</location>
        <topology evidence="1">Multi-pass membrane protein</topology>
    </subcellularLocation>
</comment>
<dbReference type="Gene3D" id="1.20.1540.10">
    <property type="entry name" value="Rhomboid-like"/>
    <property type="match status" value="1"/>
</dbReference>
<evidence type="ECO:0000256" key="2">
    <source>
        <dbReference type="ARBA" id="ARBA00022692"/>
    </source>
</evidence>
<dbReference type="GO" id="GO:0016020">
    <property type="term" value="C:membrane"/>
    <property type="evidence" value="ECO:0007669"/>
    <property type="project" value="UniProtKB-SubCell"/>
</dbReference>
<dbReference type="KEGG" id="ckw:CKALI_02585"/>
<dbReference type="Pfam" id="PF01694">
    <property type="entry name" value="Rhomboid"/>
    <property type="match status" value="1"/>
</dbReference>
<evidence type="ECO:0000313" key="7">
    <source>
        <dbReference type="EMBL" id="QGU01406.1"/>
    </source>
</evidence>
<dbReference type="InterPro" id="IPR035952">
    <property type="entry name" value="Rhomboid-like_sf"/>
</dbReference>
<dbReference type="GO" id="GO:0004252">
    <property type="term" value="F:serine-type endopeptidase activity"/>
    <property type="evidence" value="ECO:0007669"/>
    <property type="project" value="InterPro"/>
</dbReference>
<reference evidence="8" key="1">
    <citation type="submission" date="2019-11" db="EMBL/GenBank/DDBJ databases">
        <title>Complete genome sequence of Corynebacterium kalinowskii 1959, a novel Corynebacterium species isolated from soil of a small paddock in Vilsendorf, Germany.</title>
        <authorList>
            <person name="Schaffert L."/>
            <person name="Ruwe M."/>
            <person name="Milse J."/>
            <person name="Hanuschka K."/>
            <person name="Ortseifen V."/>
            <person name="Droste J."/>
            <person name="Brandt D."/>
            <person name="Schlueter L."/>
            <person name="Kutter Y."/>
            <person name="Vinke S."/>
            <person name="Viehoefer P."/>
            <person name="Jacob L."/>
            <person name="Luebke N.-C."/>
            <person name="Schulte-Berndt E."/>
            <person name="Hain C."/>
            <person name="Linder M."/>
            <person name="Schmidt P."/>
            <person name="Wollenschlaeger L."/>
            <person name="Luttermann T."/>
            <person name="Thieme E."/>
            <person name="Hassa J."/>
            <person name="Haak M."/>
            <person name="Wittchen M."/>
            <person name="Mentz A."/>
            <person name="Persicke M."/>
            <person name="Busche T."/>
            <person name="Ruckert C."/>
        </authorList>
    </citation>
    <scope>NUCLEOTIDE SEQUENCE [LARGE SCALE GENOMIC DNA]</scope>
    <source>
        <strain evidence="8">1959</strain>
    </source>
</reference>
<keyword evidence="4 5" id="KW-0472">Membrane</keyword>
<feature type="transmembrane region" description="Helical" evidence="5">
    <location>
        <begin position="183"/>
        <end position="205"/>
    </location>
</feature>
<gene>
    <name evidence="7" type="ORF">CKALI_02585</name>
</gene>
<protein>
    <submittedName>
        <fullName evidence="7">Rhomboid family protein</fullName>
    </submittedName>
</protein>
<sequence length="218" mass="23644">MNYPYGNPANPPAPLARRDSALRRGFNWALIYLAVIWIVHIISFLTGGMLQAFGVHPLDPSSLFGIFTGPFLHLNFAHLISNSIPGAMFIFLIGLSGNRVVVEVTLFTMIIGGLGTWLTGGLGTNHIGASGLVYGWLAYLIIRGMFNRHFGQVALGILLAFTYAGYIWGVFPNNPGISWQGHLFGAIGGLVAGAVITSDDPIALIQKREQKRLGHRLM</sequence>
<dbReference type="InterPro" id="IPR022764">
    <property type="entry name" value="Peptidase_S54_rhomboid_dom"/>
</dbReference>
<dbReference type="RefSeq" id="WP_156191809.1">
    <property type="nucleotide sequence ID" value="NZ_CP046452.1"/>
</dbReference>
<dbReference type="EMBL" id="CP046452">
    <property type="protein sequence ID" value="QGU01406.1"/>
    <property type="molecule type" value="Genomic_DNA"/>
</dbReference>
<feature type="transmembrane region" description="Helical" evidence="5">
    <location>
        <begin position="70"/>
        <end position="93"/>
    </location>
</feature>
<evidence type="ECO:0000256" key="1">
    <source>
        <dbReference type="ARBA" id="ARBA00004141"/>
    </source>
</evidence>
<feature type="transmembrane region" description="Helical" evidence="5">
    <location>
        <begin position="153"/>
        <end position="171"/>
    </location>
</feature>
<evidence type="ECO:0000313" key="8">
    <source>
        <dbReference type="Proteomes" id="UP000427071"/>
    </source>
</evidence>
<feature type="transmembrane region" description="Helical" evidence="5">
    <location>
        <begin position="126"/>
        <end position="146"/>
    </location>
</feature>
<keyword evidence="3 5" id="KW-1133">Transmembrane helix</keyword>
<keyword evidence="2 5" id="KW-0812">Transmembrane</keyword>
<evidence type="ECO:0000259" key="6">
    <source>
        <dbReference type="Pfam" id="PF01694"/>
    </source>
</evidence>
<feature type="domain" description="Peptidase S54 rhomboid" evidence="6">
    <location>
        <begin position="62"/>
        <end position="196"/>
    </location>
</feature>
<keyword evidence="8" id="KW-1185">Reference proteome</keyword>
<dbReference type="AlphaFoldDB" id="A0A6B8VRM5"/>
<dbReference type="Proteomes" id="UP000427071">
    <property type="component" value="Chromosome"/>
</dbReference>